<evidence type="ECO:0000256" key="1">
    <source>
        <dbReference type="ARBA" id="ARBA00010774"/>
    </source>
</evidence>
<dbReference type="GO" id="GO:0000175">
    <property type="term" value="F:3'-5'-RNA exonuclease activity"/>
    <property type="evidence" value="ECO:0007669"/>
    <property type="project" value="TreeGrafter"/>
</dbReference>
<dbReference type="SUPFAM" id="SSF56219">
    <property type="entry name" value="DNase I-like"/>
    <property type="match status" value="1"/>
</dbReference>
<dbReference type="InterPro" id="IPR036691">
    <property type="entry name" value="Endo/exonu/phosph_ase_sf"/>
</dbReference>
<organism evidence="3 4">
    <name type="scientific">Neocallimastix californiae</name>
    <dbReference type="NCBI Taxonomy" id="1754190"/>
    <lineage>
        <taxon>Eukaryota</taxon>
        <taxon>Fungi</taxon>
        <taxon>Fungi incertae sedis</taxon>
        <taxon>Chytridiomycota</taxon>
        <taxon>Chytridiomycota incertae sedis</taxon>
        <taxon>Neocallimastigomycetes</taxon>
        <taxon>Neocallimastigales</taxon>
        <taxon>Neocallimastigaceae</taxon>
        <taxon>Neocallimastix</taxon>
    </lineage>
</organism>
<keyword evidence="2" id="KW-0378">Hydrolase</keyword>
<protein>
    <recommendedName>
        <fullName evidence="5">Endonuclease/exonuclease/phosphatase domain-containing protein</fullName>
    </recommendedName>
</protein>
<accession>A0A1Y2AWF1</accession>
<dbReference type="PANTHER" id="PTHR12121">
    <property type="entry name" value="CARBON CATABOLITE REPRESSOR PROTEIN 4"/>
    <property type="match status" value="1"/>
</dbReference>
<evidence type="ECO:0008006" key="5">
    <source>
        <dbReference type="Google" id="ProtNLM"/>
    </source>
</evidence>
<sequence length="391" mass="46338">MGKKQKQQQKQKQQIEEYPLHERNFITLTKNAPTTVPDNSNNLNKYQTINVMTYNILAQCLIHRELYPYCKEKNTLKLSYRYDYKYIKKQIKEKVYQHGICILWKKEKFSEIQYNGFLFDESPLVTPTEITPITGNTGQVLALKFNVNEEDIKKKFSNIENEKLRNLKIEQYKLENEMGIIISNHHLYWKPNAKYEKLRQIYVLLNNIYSLKNKIEIEKSINYNSVCEEINKIESAVERKHLNKWPVLMCDFNTTPDQALYKLITEHKLTESECQDLEPIIENDVKVTSDLLSTTYLIEKIKEFPIGEPTYTTYCTWKGTLDYVFLMDDNKFKYNDKNISENFKDISFQPTYLTVRKNLNIPNSNLLEPGLPNLSYPSDHICLMNEIDIFH</sequence>
<gene>
    <name evidence="3" type="ORF">LY90DRAFT_705995</name>
</gene>
<keyword evidence="4" id="KW-1185">Reference proteome</keyword>
<evidence type="ECO:0000313" key="3">
    <source>
        <dbReference type="EMBL" id="ORY26923.1"/>
    </source>
</evidence>
<proteinExistence type="inferred from homology"/>
<dbReference type="Gene3D" id="3.60.10.10">
    <property type="entry name" value="Endonuclease/exonuclease/phosphatase"/>
    <property type="match status" value="1"/>
</dbReference>
<evidence type="ECO:0000313" key="4">
    <source>
        <dbReference type="Proteomes" id="UP000193920"/>
    </source>
</evidence>
<dbReference type="InterPro" id="IPR050410">
    <property type="entry name" value="CCR4/nocturin_mRNA_transcr"/>
</dbReference>
<name>A0A1Y2AWF1_9FUNG</name>
<evidence type="ECO:0000256" key="2">
    <source>
        <dbReference type="ARBA" id="ARBA00022801"/>
    </source>
</evidence>
<dbReference type="Proteomes" id="UP000193920">
    <property type="component" value="Unassembled WGS sequence"/>
</dbReference>
<dbReference type="EMBL" id="MCOG01000197">
    <property type="protein sequence ID" value="ORY26923.1"/>
    <property type="molecule type" value="Genomic_DNA"/>
</dbReference>
<comment type="similarity">
    <text evidence="1">Belongs to the CCR4/nocturin family.</text>
</comment>
<dbReference type="PANTHER" id="PTHR12121:SF45">
    <property type="entry name" value="NOCTURNIN"/>
    <property type="match status" value="1"/>
</dbReference>
<comment type="caution">
    <text evidence="3">The sequence shown here is derived from an EMBL/GenBank/DDBJ whole genome shotgun (WGS) entry which is preliminary data.</text>
</comment>
<dbReference type="OrthoDB" id="428734at2759"/>
<reference evidence="3 4" key="1">
    <citation type="submission" date="2016-08" db="EMBL/GenBank/DDBJ databases">
        <title>A Parts List for Fungal Cellulosomes Revealed by Comparative Genomics.</title>
        <authorList>
            <consortium name="DOE Joint Genome Institute"/>
            <person name="Haitjema C.H."/>
            <person name="Gilmore S.P."/>
            <person name="Henske J.K."/>
            <person name="Solomon K.V."/>
            <person name="De Groot R."/>
            <person name="Kuo A."/>
            <person name="Mondo S.J."/>
            <person name="Salamov A.A."/>
            <person name="Labutti K."/>
            <person name="Zhao Z."/>
            <person name="Chiniquy J."/>
            <person name="Barry K."/>
            <person name="Brewer H.M."/>
            <person name="Purvine S.O."/>
            <person name="Wright A.T."/>
            <person name="Boxma B."/>
            <person name="Van Alen T."/>
            <person name="Hackstein J.H."/>
            <person name="Baker S.E."/>
            <person name="Grigoriev I.V."/>
            <person name="O'Malley M.A."/>
        </authorList>
    </citation>
    <scope>NUCLEOTIDE SEQUENCE [LARGE SCALE GENOMIC DNA]</scope>
    <source>
        <strain evidence="3 4">G1</strain>
    </source>
</reference>
<dbReference type="AlphaFoldDB" id="A0A1Y2AWF1"/>